<keyword evidence="12" id="KW-1185">Reference proteome</keyword>
<dbReference type="GO" id="GO:0004674">
    <property type="term" value="F:protein serine/threonine kinase activity"/>
    <property type="evidence" value="ECO:0007669"/>
    <property type="project" value="UniProtKB-KW"/>
</dbReference>
<dbReference type="PROSITE" id="PS50011">
    <property type="entry name" value="PROTEIN_KINASE_DOM"/>
    <property type="match status" value="1"/>
</dbReference>
<accession>A0A1I4YJ12</accession>
<evidence type="ECO:0000256" key="5">
    <source>
        <dbReference type="ARBA" id="ARBA00022777"/>
    </source>
</evidence>
<feature type="region of interest" description="Disordered" evidence="8">
    <location>
        <begin position="415"/>
        <end position="435"/>
    </location>
</feature>
<evidence type="ECO:0000313" key="12">
    <source>
        <dbReference type="Proteomes" id="UP000198867"/>
    </source>
</evidence>
<dbReference type="RefSeq" id="WP_090708148.1">
    <property type="nucleotide sequence ID" value="NZ_FOVM01000001.1"/>
</dbReference>
<keyword evidence="9" id="KW-0472">Membrane</keyword>
<feature type="domain" description="Protein kinase" evidence="10">
    <location>
        <begin position="18"/>
        <end position="287"/>
    </location>
</feature>
<dbReference type="InterPro" id="IPR000719">
    <property type="entry name" value="Prot_kinase_dom"/>
</dbReference>
<dbReference type="PROSITE" id="PS00108">
    <property type="entry name" value="PROTEIN_KINASE_ST"/>
    <property type="match status" value="1"/>
</dbReference>
<dbReference type="Gene3D" id="3.30.200.20">
    <property type="entry name" value="Phosphorylase Kinase, domain 1"/>
    <property type="match status" value="1"/>
</dbReference>
<feature type="transmembrane region" description="Helical" evidence="9">
    <location>
        <begin position="380"/>
        <end position="403"/>
    </location>
</feature>
<evidence type="ECO:0000256" key="7">
    <source>
        <dbReference type="PROSITE-ProRule" id="PRU10141"/>
    </source>
</evidence>
<dbReference type="GO" id="GO:0005524">
    <property type="term" value="F:ATP binding"/>
    <property type="evidence" value="ECO:0007669"/>
    <property type="project" value="UniProtKB-UniRule"/>
</dbReference>
<evidence type="ECO:0000256" key="2">
    <source>
        <dbReference type="ARBA" id="ARBA00022527"/>
    </source>
</evidence>
<feature type="binding site" evidence="7">
    <location>
        <position position="47"/>
    </location>
    <ligand>
        <name>ATP</name>
        <dbReference type="ChEBI" id="CHEBI:30616"/>
    </ligand>
</feature>
<dbReference type="Gene3D" id="1.10.510.10">
    <property type="entry name" value="Transferase(Phosphotransferase) domain 1"/>
    <property type="match status" value="1"/>
</dbReference>
<evidence type="ECO:0000313" key="11">
    <source>
        <dbReference type="EMBL" id="SFN38038.1"/>
    </source>
</evidence>
<evidence type="ECO:0000256" key="6">
    <source>
        <dbReference type="ARBA" id="ARBA00022840"/>
    </source>
</evidence>
<keyword evidence="3" id="KW-0808">Transferase</keyword>
<keyword evidence="2 11" id="KW-0723">Serine/threonine-protein kinase</keyword>
<evidence type="ECO:0000256" key="8">
    <source>
        <dbReference type="SAM" id="MobiDB-lite"/>
    </source>
</evidence>
<keyword evidence="9" id="KW-1133">Transmembrane helix</keyword>
<dbReference type="AlphaFoldDB" id="A0A1I4YJ12"/>
<dbReference type="PROSITE" id="PS00107">
    <property type="entry name" value="PROTEIN_KINASE_ATP"/>
    <property type="match status" value="1"/>
</dbReference>
<reference evidence="12" key="1">
    <citation type="submission" date="2016-10" db="EMBL/GenBank/DDBJ databases">
        <authorList>
            <person name="Varghese N."/>
            <person name="Submissions S."/>
        </authorList>
    </citation>
    <scope>NUCLEOTIDE SEQUENCE [LARGE SCALE GENOMIC DNA]</scope>
    <source>
        <strain evidence="12">CGMCC 1.11101</strain>
    </source>
</reference>
<evidence type="ECO:0000256" key="4">
    <source>
        <dbReference type="ARBA" id="ARBA00022741"/>
    </source>
</evidence>
<evidence type="ECO:0000259" key="10">
    <source>
        <dbReference type="PROSITE" id="PS50011"/>
    </source>
</evidence>
<dbReference type="InterPro" id="IPR017441">
    <property type="entry name" value="Protein_kinase_ATP_BS"/>
</dbReference>
<feature type="compositionally biased region" description="Basic and acidic residues" evidence="8">
    <location>
        <begin position="424"/>
        <end position="435"/>
    </location>
</feature>
<dbReference type="SUPFAM" id="SSF56112">
    <property type="entry name" value="Protein kinase-like (PK-like)"/>
    <property type="match status" value="1"/>
</dbReference>
<protein>
    <recommendedName>
        <fullName evidence="1">non-specific serine/threonine protein kinase</fullName>
        <ecNumber evidence="1">2.7.11.1</ecNumber>
    </recommendedName>
</protein>
<gene>
    <name evidence="11" type="ORF">SAMN05216219_0280</name>
</gene>
<dbReference type="PANTHER" id="PTHR43289:SF6">
    <property type="entry name" value="SERINE_THREONINE-PROTEIN KINASE NEKL-3"/>
    <property type="match status" value="1"/>
</dbReference>
<dbReference type="PANTHER" id="PTHR43289">
    <property type="entry name" value="MITOGEN-ACTIVATED PROTEIN KINASE KINASE KINASE 20-RELATED"/>
    <property type="match status" value="1"/>
</dbReference>
<dbReference type="Proteomes" id="UP000198867">
    <property type="component" value="Unassembled WGS sequence"/>
</dbReference>
<dbReference type="STRING" id="995034.SAMN05216219_0280"/>
<keyword evidence="9" id="KW-0812">Transmembrane</keyword>
<dbReference type="EMBL" id="FOVM01000001">
    <property type="protein sequence ID" value="SFN38038.1"/>
    <property type="molecule type" value="Genomic_DNA"/>
</dbReference>
<evidence type="ECO:0000256" key="3">
    <source>
        <dbReference type="ARBA" id="ARBA00022679"/>
    </source>
</evidence>
<dbReference type="InterPro" id="IPR011009">
    <property type="entry name" value="Kinase-like_dom_sf"/>
</dbReference>
<keyword evidence="6 7" id="KW-0067">ATP-binding</keyword>
<evidence type="ECO:0000256" key="1">
    <source>
        <dbReference type="ARBA" id="ARBA00012513"/>
    </source>
</evidence>
<name>A0A1I4YJ12_9MICO</name>
<keyword evidence="4 7" id="KW-0547">Nucleotide-binding</keyword>
<dbReference type="Pfam" id="PF00069">
    <property type="entry name" value="Pkinase"/>
    <property type="match status" value="1"/>
</dbReference>
<proteinExistence type="predicted"/>
<dbReference type="CDD" id="cd14014">
    <property type="entry name" value="STKc_PknB_like"/>
    <property type="match status" value="1"/>
</dbReference>
<dbReference type="InterPro" id="IPR008271">
    <property type="entry name" value="Ser/Thr_kinase_AS"/>
</dbReference>
<dbReference type="EC" id="2.7.11.1" evidence="1"/>
<dbReference type="SMART" id="SM00220">
    <property type="entry name" value="S_TKc"/>
    <property type="match status" value="1"/>
</dbReference>
<organism evidence="11 12">
    <name type="scientific">Mycetocola miduiensis</name>
    <dbReference type="NCBI Taxonomy" id="995034"/>
    <lineage>
        <taxon>Bacteria</taxon>
        <taxon>Bacillati</taxon>
        <taxon>Actinomycetota</taxon>
        <taxon>Actinomycetes</taxon>
        <taxon>Micrococcales</taxon>
        <taxon>Microbacteriaceae</taxon>
        <taxon>Mycetocola</taxon>
    </lineage>
</organism>
<evidence type="ECO:0000256" key="9">
    <source>
        <dbReference type="SAM" id="Phobius"/>
    </source>
</evidence>
<sequence>MTENVNAPAIDILLGNRYRLVDLIGSGGMASVYRARDETLGRDVAVKLFRVASTNAADFERQQGEIGMLATLSHPGLVTLFDAGNDESDPLLPRSYLVMELIPGLDLRNTLDSGPLSSDDVRHIGADLADALHYIHEQGVVHRDVKPANILLAHSPGNDTRPHPKLTDFGIARLVDGARLTATSFTLGSAGYLSPEQARGEHVGPPSDVYSLGLVLLECVTGQRVFTGKGQEAAFAPLTRNPEIPDDLDPILAETLRAMTSRTPDARPSAHEVALALRGIAPIHGFQRSAAPEADTTAAMMMAPDAPKDETSLLPVPEAVTAVLEQGPPPLPNAAARSHTATRLHTAASPHTADAETADIPRRQRSSPAQKTEKASARRWPALLLAAVLCAALLALSVSFGVFDAPANPTPSVEYPAVPGPIGEHLKDLQESVEP</sequence>
<feature type="region of interest" description="Disordered" evidence="8">
    <location>
        <begin position="324"/>
        <end position="376"/>
    </location>
</feature>
<dbReference type="OrthoDB" id="9762169at2"/>
<keyword evidence="5 11" id="KW-0418">Kinase</keyword>